<reference evidence="1 2" key="1">
    <citation type="submission" date="2014-04" db="EMBL/GenBank/DDBJ databases">
        <authorList>
            <consortium name="DOE Joint Genome Institute"/>
            <person name="Kuo A."/>
            <person name="Tarkka M."/>
            <person name="Buscot F."/>
            <person name="Kohler A."/>
            <person name="Nagy L.G."/>
            <person name="Floudas D."/>
            <person name="Copeland A."/>
            <person name="Barry K.W."/>
            <person name="Cichocki N."/>
            <person name="Veneault-Fourrey C."/>
            <person name="LaButti K."/>
            <person name="Lindquist E.A."/>
            <person name="Lipzen A."/>
            <person name="Lundell T."/>
            <person name="Morin E."/>
            <person name="Murat C."/>
            <person name="Sun H."/>
            <person name="Tunlid A."/>
            <person name="Henrissat B."/>
            <person name="Grigoriev I.V."/>
            <person name="Hibbett D.S."/>
            <person name="Martin F."/>
            <person name="Nordberg H.P."/>
            <person name="Cantor M.N."/>
            <person name="Hua S.X."/>
        </authorList>
    </citation>
    <scope>NUCLEOTIDE SEQUENCE [LARGE SCALE GENOMIC DNA]</scope>
    <source>
        <strain evidence="1 2">F 1598</strain>
    </source>
</reference>
<organism evidence="1 2">
    <name type="scientific">Piloderma croceum (strain F 1598)</name>
    <dbReference type="NCBI Taxonomy" id="765440"/>
    <lineage>
        <taxon>Eukaryota</taxon>
        <taxon>Fungi</taxon>
        <taxon>Dikarya</taxon>
        <taxon>Basidiomycota</taxon>
        <taxon>Agaricomycotina</taxon>
        <taxon>Agaricomycetes</taxon>
        <taxon>Agaricomycetidae</taxon>
        <taxon>Atheliales</taxon>
        <taxon>Atheliaceae</taxon>
        <taxon>Piloderma</taxon>
    </lineage>
</organism>
<proteinExistence type="predicted"/>
<dbReference type="AlphaFoldDB" id="A0A0C3F346"/>
<reference evidence="2" key="2">
    <citation type="submission" date="2015-01" db="EMBL/GenBank/DDBJ databases">
        <title>Evolutionary Origins and Diversification of the Mycorrhizal Mutualists.</title>
        <authorList>
            <consortium name="DOE Joint Genome Institute"/>
            <consortium name="Mycorrhizal Genomics Consortium"/>
            <person name="Kohler A."/>
            <person name="Kuo A."/>
            <person name="Nagy L.G."/>
            <person name="Floudas D."/>
            <person name="Copeland A."/>
            <person name="Barry K.W."/>
            <person name="Cichocki N."/>
            <person name="Veneault-Fourrey C."/>
            <person name="LaButti K."/>
            <person name="Lindquist E.A."/>
            <person name="Lipzen A."/>
            <person name="Lundell T."/>
            <person name="Morin E."/>
            <person name="Murat C."/>
            <person name="Riley R."/>
            <person name="Ohm R."/>
            <person name="Sun H."/>
            <person name="Tunlid A."/>
            <person name="Henrissat B."/>
            <person name="Grigoriev I.V."/>
            <person name="Hibbett D.S."/>
            <person name="Martin F."/>
        </authorList>
    </citation>
    <scope>NUCLEOTIDE SEQUENCE [LARGE SCALE GENOMIC DNA]</scope>
    <source>
        <strain evidence="2">F 1598</strain>
    </source>
</reference>
<protein>
    <submittedName>
        <fullName evidence="1">Uncharacterized protein</fullName>
    </submittedName>
</protein>
<sequence length="149" mass="16584">MSFLDDYLLGSDGKAGKVTCTVKRFYIKAMDTCTPVKDPNTFILYITASVSPESGVPTLSRSSPRAILARYTGFKDHPSAPGWTQWDNSTVTFWQPRGSFADLFARMAAWEVNLAVKGLSYRMIEWAKAISVQTWLDSDALGPTTPEKY</sequence>
<dbReference type="InParanoid" id="A0A0C3F346"/>
<keyword evidence="2" id="KW-1185">Reference proteome</keyword>
<evidence type="ECO:0000313" key="1">
    <source>
        <dbReference type="EMBL" id="KIM74371.1"/>
    </source>
</evidence>
<gene>
    <name evidence="1" type="ORF">PILCRDRAFT_14517</name>
</gene>
<dbReference type="Proteomes" id="UP000054166">
    <property type="component" value="Unassembled WGS sequence"/>
</dbReference>
<dbReference type="OrthoDB" id="3024583at2759"/>
<dbReference type="EMBL" id="KN833062">
    <property type="protein sequence ID" value="KIM74371.1"/>
    <property type="molecule type" value="Genomic_DNA"/>
</dbReference>
<evidence type="ECO:0000313" key="2">
    <source>
        <dbReference type="Proteomes" id="UP000054166"/>
    </source>
</evidence>
<dbReference type="HOGENOM" id="CLU_1750410_0_0_1"/>
<accession>A0A0C3F346</accession>
<name>A0A0C3F346_PILCF</name>